<reference evidence="6" key="1">
    <citation type="submission" date="2007-11" db="EMBL/GenBank/DDBJ databases">
        <title>Complete genome sequence of Clostridium phytofermentans ISDg.</title>
        <authorList>
            <person name="Leschine S.B."/>
            <person name="Warnick T.A."/>
            <person name="Blanchard J.L."/>
            <person name="Schnell D.J."/>
            <person name="Petit E.L."/>
            <person name="LaTouf W.G."/>
            <person name="Copeland A."/>
            <person name="Lucas S."/>
            <person name="Lapidus A."/>
            <person name="Barry K."/>
            <person name="Glavina del Rio T."/>
            <person name="Dalin E."/>
            <person name="Tice H."/>
            <person name="Pitluck S."/>
            <person name="Kiss H."/>
            <person name="Brettin T."/>
            <person name="Bruce D."/>
            <person name="Detter J.C."/>
            <person name="Han C."/>
            <person name="Kuske C."/>
            <person name="Schmutz J."/>
            <person name="Larimer F."/>
            <person name="Land M."/>
            <person name="Hauser L."/>
            <person name="Kyrpides N."/>
            <person name="Kim E.A."/>
            <person name="Richardson P."/>
        </authorList>
    </citation>
    <scope>NUCLEOTIDE SEQUENCE [LARGE SCALE GENOMIC DNA]</scope>
    <source>
        <strain evidence="6">ATCC 700394 / DSM 18823 / ISDg</strain>
    </source>
</reference>
<dbReference type="GO" id="GO:0003677">
    <property type="term" value="F:DNA binding"/>
    <property type="evidence" value="ECO:0007669"/>
    <property type="project" value="UniProtKB-KW"/>
</dbReference>
<keyword evidence="3" id="KW-0804">Transcription</keyword>
<dbReference type="PANTHER" id="PTHR42756:SF1">
    <property type="entry name" value="TRANSCRIPTIONAL REPRESSOR OF EMRAB OPERON"/>
    <property type="match status" value="1"/>
</dbReference>
<dbReference type="Proteomes" id="UP000000370">
    <property type="component" value="Chromosome"/>
</dbReference>
<proteinExistence type="predicted"/>
<evidence type="ECO:0000313" key="5">
    <source>
        <dbReference type="EMBL" id="ABX42213.1"/>
    </source>
</evidence>
<evidence type="ECO:0000259" key="4">
    <source>
        <dbReference type="PROSITE" id="PS50995"/>
    </source>
</evidence>
<dbReference type="PROSITE" id="PS50995">
    <property type="entry name" value="HTH_MARR_2"/>
    <property type="match status" value="1"/>
</dbReference>
<dbReference type="KEGG" id="cpy:Cphy_1844"/>
<dbReference type="InterPro" id="IPR000835">
    <property type="entry name" value="HTH_MarR-typ"/>
</dbReference>
<dbReference type="InterPro" id="IPR011991">
    <property type="entry name" value="ArsR-like_HTH"/>
</dbReference>
<dbReference type="PANTHER" id="PTHR42756">
    <property type="entry name" value="TRANSCRIPTIONAL REGULATOR, MARR"/>
    <property type="match status" value="1"/>
</dbReference>
<dbReference type="EMBL" id="CP000885">
    <property type="protein sequence ID" value="ABX42213.1"/>
    <property type="molecule type" value="Genomic_DNA"/>
</dbReference>
<dbReference type="eggNOG" id="COG1846">
    <property type="taxonomic scope" value="Bacteria"/>
</dbReference>
<dbReference type="AlphaFoldDB" id="A9KT02"/>
<feature type="domain" description="HTH marR-type" evidence="4">
    <location>
        <begin position="1"/>
        <end position="141"/>
    </location>
</feature>
<dbReference type="SUPFAM" id="SSF46785">
    <property type="entry name" value="Winged helix' DNA-binding domain"/>
    <property type="match status" value="1"/>
</dbReference>
<accession>A9KT02</accession>
<dbReference type="PRINTS" id="PR00598">
    <property type="entry name" value="HTHMARR"/>
</dbReference>
<dbReference type="RefSeq" id="WP_012199867.1">
    <property type="nucleotide sequence ID" value="NC_010001.1"/>
</dbReference>
<dbReference type="Pfam" id="PF01047">
    <property type="entry name" value="MarR"/>
    <property type="match status" value="1"/>
</dbReference>
<organism evidence="5 6">
    <name type="scientific">Lachnoclostridium phytofermentans (strain ATCC 700394 / DSM 18823 / ISDg)</name>
    <name type="common">Clostridium phytofermentans</name>
    <dbReference type="NCBI Taxonomy" id="357809"/>
    <lineage>
        <taxon>Bacteria</taxon>
        <taxon>Bacillati</taxon>
        <taxon>Bacillota</taxon>
        <taxon>Clostridia</taxon>
        <taxon>Lachnospirales</taxon>
        <taxon>Lachnospiraceae</taxon>
    </lineage>
</organism>
<evidence type="ECO:0000256" key="1">
    <source>
        <dbReference type="ARBA" id="ARBA00023015"/>
    </source>
</evidence>
<dbReference type="STRING" id="357809.Cphy_1844"/>
<evidence type="ECO:0000256" key="2">
    <source>
        <dbReference type="ARBA" id="ARBA00023125"/>
    </source>
</evidence>
<dbReference type="OrthoDB" id="2323705at2"/>
<name>A9KT02_LACP7</name>
<dbReference type="HOGENOM" id="CLU_083287_27_2_9"/>
<dbReference type="CDD" id="cd00090">
    <property type="entry name" value="HTH_ARSR"/>
    <property type="match status" value="1"/>
</dbReference>
<dbReference type="Gene3D" id="1.10.10.10">
    <property type="entry name" value="Winged helix-like DNA-binding domain superfamily/Winged helix DNA-binding domain"/>
    <property type="match status" value="1"/>
</dbReference>
<dbReference type="GO" id="GO:0003700">
    <property type="term" value="F:DNA-binding transcription factor activity"/>
    <property type="evidence" value="ECO:0007669"/>
    <property type="project" value="InterPro"/>
</dbReference>
<keyword evidence="1" id="KW-0805">Transcription regulation</keyword>
<protein>
    <submittedName>
        <fullName evidence="5">Transcriptional regulator, MarR family</fullName>
    </submittedName>
</protein>
<evidence type="ECO:0000313" key="6">
    <source>
        <dbReference type="Proteomes" id="UP000000370"/>
    </source>
</evidence>
<evidence type="ECO:0000256" key="3">
    <source>
        <dbReference type="ARBA" id="ARBA00023163"/>
    </source>
</evidence>
<gene>
    <name evidence="5" type="ordered locus">Cphy_1844</name>
</gene>
<dbReference type="InterPro" id="IPR036390">
    <property type="entry name" value="WH_DNA-bd_sf"/>
</dbReference>
<keyword evidence="6" id="KW-1185">Reference proteome</keyword>
<dbReference type="SMART" id="SM00347">
    <property type="entry name" value="HTH_MARR"/>
    <property type="match status" value="1"/>
</dbReference>
<keyword evidence="2" id="KW-0238">DNA-binding</keyword>
<dbReference type="InterPro" id="IPR036388">
    <property type="entry name" value="WH-like_DNA-bd_sf"/>
</dbReference>
<sequence>MTDLNLKLVIATARCYNTVFSRIEKNVQEYGLNISEFGVLEMLLHKGEQPVQKIAEKILVTSGTITYVLDKLQKKDLIYRKKCDKDKRIFYISLTPKGEELISDAFTKHKKFLDELFQGLDDNIKNDIVNNMFTLVDTVGN</sequence>